<dbReference type="InterPro" id="IPR008250">
    <property type="entry name" value="ATPase_P-typ_transduc_dom_A_sf"/>
</dbReference>
<dbReference type="PANTHER" id="PTHR43520:SF8">
    <property type="entry name" value="P-TYPE CU(+) TRANSPORTER"/>
    <property type="match status" value="1"/>
</dbReference>
<evidence type="ECO:0000256" key="4">
    <source>
        <dbReference type="ARBA" id="ARBA00022967"/>
    </source>
</evidence>
<dbReference type="GO" id="GO:0016020">
    <property type="term" value="C:membrane"/>
    <property type="evidence" value="ECO:0007669"/>
    <property type="project" value="InterPro"/>
</dbReference>
<comment type="subcellular location">
    <subcellularLocation>
        <location evidence="1">Endomembrane system</location>
        <topology evidence="1">Multi-pass membrane protein</topology>
    </subcellularLocation>
</comment>
<dbReference type="InterPro" id="IPR036412">
    <property type="entry name" value="HAD-like_sf"/>
</dbReference>
<keyword evidence="5 8" id="KW-1133">Transmembrane helix</keyword>
<evidence type="ECO:0000256" key="5">
    <source>
        <dbReference type="ARBA" id="ARBA00022989"/>
    </source>
</evidence>
<dbReference type="GO" id="GO:0043682">
    <property type="term" value="F:P-type divalent copper transporter activity"/>
    <property type="evidence" value="ECO:0007669"/>
    <property type="project" value="TreeGrafter"/>
</dbReference>
<dbReference type="GO" id="GO:0055070">
    <property type="term" value="P:copper ion homeostasis"/>
    <property type="evidence" value="ECO:0007669"/>
    <property type="project" value="TreeGrafter"/>
</dbReference>
<dbReference type="InterPro" id="IPR036163">
    <property type="entry name" value="HMA_dom_sf"/>
</dbReference>
<accession>A0A1X6P9H7</accession>
<dbReference type="GO" id="GO:0016887">
    <property type="term" value="F:ATP hydrolysis activity"/>
    <property type="evidence" value="ECO:0007669"/>
    <property type="project" value="InterPro"/>
</dbReference>
<keyword evidence="2 8" id="KW-0812">Transmembrane</keyword>
<dbReference type="InterPro" id="IPR023214">
    <property type="entry name" value="HAD_sf"/>
</dbReference>
<evidence type="ECO:0000259" key="9">
    <source>
        <dbReference type="PROSITE" id="PS50846"/>
    </source>
</evidence>
<dbReference type="Gene3D" id="2.70.150.10">
    <property type="entry name" value="Calcium-transporting ATPase, cytoplasmic transduction domain A"/>
    <property type="match status" value="1"/>
</dbReference>
<feature type="region of interest" description="Disordered" evidence="7">
    <location>
        <begin position="313"/>
        <end position="369"/>
    </location>
</feature>
<feature type="domain" description="HMA" evidence="9">
    <location>
        <begin position="4"/>
        <end position="78"/>
    </location>
</feature>
<dbReference type="NCBIfam" id="TIGR01494">
    <property type="entry name" value="ATPase_P-type"/>
    <property type="match status" value="1"/>
</dbReference>
<keyword evidence="3" id="KW-0479">Metal-binding</keyword>
<dbReference type="PROSITE" id="PS50846">
    <property type="entry name" value="HMA_2"/>
    <property type="match status" value="2"/>
</dbReference>
<proteinExistence type="predicted"/>
<feature type="transmembrane region" description="Helical" evidence="8">
    <location>
        <begin position="544"/>
        <end position="565"/>
    </location>
</feature>
<gene>
    <name evidence="10" type="ORF">BU14_0150s0032</name>
</gene>
<dbReference type="SUPFAM" id="SSF56784">
    <property type="entry name" value="HAD-like"/>
    <property type="match status" value="1"/>
</dbReference>
<dbReference type="SUPFAM" id="SSF55008">
    <property type="entry name" value="HMA, heavy metal-associated domain"/>
    <property type="match status" value="2"/>
</dbReference>
<keyword evidence="11" id="KW-1185">Reference proteome</keyword>
<dbReference type="PROSITE" id="PS01229">
    <property type="entry name" value="COF_2"/>
    <property type="match status" value="1"/>
</dbReference>
<dbReference type="Gene3D" id="3.40.50.1000">
    <property type="entry name" value="HAD superfamily/HAD-like"/>
    <property type="match status" value="1"/>
</dbReference>
<evidence type="ECO:0000313" key="10">
    <source>
        <dbReference type="EMBL" id="OSX77420.1"/>
    </source>
</evidence>
<evidence type="ECO:0000256" key="7">
    <source>
        <dbReference type="SAM" id="MobiDB-lite"/>
    </source>
</evidence>
<reference evidence="10 11" key="1">
    <citation type="submission" date="2017-03" db="EMBL/GenBank/DDBJ databases">
        <title>WGS assembly of Porphyra umbilicalis.</title>
        <authorList>
            <person name="Brawley S.H."/>
            <person name="Blouin N.A."/>
            <person name="Ficko-Blean E."/>
            <person name="Wheeler G.L."/>
            <person name="Lohr M."/>
            <person name="Goodson H.V."/>
            <person name="Jenkins J.W."/>
            <person name="Blaby-Haas C.E."/>
            <person name="Helliwell K.E."/>
            <person name="Chan C."/>
            <person name="Marriage T."/>
            <person name="Bhattacharya D."/>
            <person name="Klein A.S."/>
            <person name="Badis Y."/>
            <person name="Brodie J."/>
            <person name="Cao Y."/>
            <person name="Collen J."/>
            <person name="Dittami S.M."/>
            <person name="Gachon C.M."/>
            <person name="Green B.R."/>
            <person name="Karpowicz S."/>
            <person name="Kim J.W."/>
            <person name="Kudahl U."/>
            <person name="Lin S."/>
            <person name="Michel G."/>
            <person name="Mittag M."/>
            <person name="Olson B.J."/>
            <person name="Pangilinan J."/>
            <person name="Peng Y."/>
            <person name="Qiu H."/>
            <person name="Shu S."/>
            <person name="Singer J.T."/>
            <person name="Smith A.G."/>
            <person name="Sprecher B.N."/>
            <person name="Wagner V."/>
            <person name="Wang W."/>
            <person name="Wang Z.-Y."/>
            <person name="Yan J."/>
            <person name="Yarish C."/>
            <person name="Zoeuner-Riek S."/>
            <person name="Zhuang Y."/>
            <person name="Zou Y."/>
            <person name="Lindquist E.A."/>
            <person name="Grimwood J."/>
            <person name="Barry K."/>
            <person name="Rokhsar D.S."/>
            <person name="Schmutz J."/>
            <person name="Stiller J.W."/>
            <person name="Grossman A.R."/>
            <person name="Prochnik S.E."/>
        </authorList>
    </citation>
    <scope>NUCLEOTIDE SEQUENCE [LARGE SCALE GENOMIC DNA]</scope>
    <source>
        <strain evidence="10">4086291</strain>
    </source>
</reference>
<dbReference type="Pfam" id="PF00702">
    <property type="entry name" value="Hydrolase"/>
    <property type="match status" value="1"/>
</dbReference>
<keyword evidence="4" id="KW-1278">Translocase</keyword>
<feature type="transmembrane region" description="Helical" evidence="8">
    <location>
        <begin position="501"/>
        <end position="532"/>
    </location>
</feature>
<dbReference type="Gene3D" id="3.30.70.100">
    <property type="match status" value="2"/>
</dbReference>
<dbReference type="InterPro" id="IPR001757">
    <property type="entry name" value="P_typ_ATPase"/>
</dbReference>
<feature type="region of interest" description="Disordered" evidence="7">
    <location>
        <begin position="408"/>
        <end position="427"/>
    </location>
</feature>
<sequence>MAAPVRRYTVTGLTCGRCVGRVSAAVGALPGVAAVDVALASGAMAVTYASPPAASAPTAAAAVAAAVAGVCKAAMPVAAAAAAPTTDAASCTAFTVAGMTCGRCVAVVRDAVAAVDGVAAIAVDLPSATMVVTWAPAAAVSSSPPPRVVAGCARWRGSSSPPPRVVAGCARWRASSSPPPRVVVGPGVADGRWGGRHAAPRRGAALVATCVGKAKSTLTALPDVSAARVNLLAGRAAETVTDAGLVDGTAPAAALGRVGYTATVTARGDAAAGGGAADVAVLRIATPAAAAEAVGLLRRMDRVAAAQALVGGVPADEDGGAGGGPTGGRSPVATAADPLAAPSGGGGEWGGWGGSGPPGGAVGPPPGVGRGVVALRRAPRRADGRARARAGGCAAWGGGGLAVLVASDADSSDEEGGGGAGAVAAPRGGGGGDGGGYGGVGGGPPSAAAVPGLSPKIDAVRAFEAATRGRLPFTATSAAAVAAGAAGADVQASLHAAGRHYLALCLFAVVLTVPLLVVTMVVRHVAAAAAVLDASLVASRRVPLIDVTAWALATPVQAVAGAGFYRGSWYTVRGRRASMDVLFALGTSVAYALAKGRAAAGVSALAALAPSTATVAAPGGRAVAADGVPVGLLSPGDMVWVRPGASFPVDGVVLGAGAADGAAHCSGGGGNGRAPTPAATPLSVDESMLTGDARPAAKTPGNEVYVGSLNASAALAVVCVTAAGEGGVLSRIMALVDEAQTARAPIEAFADRVSAVFVPAVVSCAGSTLAVWYGLAAGGAFPPTRAAAEGDVLFALLFALAVLVIACPCALRLATPSAVMVATAVGASRHGILFKGGAEALQAAAGLGVVLFGKTGTLTEGKPRVTGAVRLDGVAADGARGPADVAVSDATWSALAAAEAVSEHPLARALVAHVREGVGVAADGVGIVDSEAAPGRGIVATLTDGRVVAVGSGPWMADSSPTWAPPPATAADLTAWAARGATVVLVSIDGTPTAAAVAIEDTLRPDASAVVAHLTRSGMAVWMVTGDAAATAAAVADRVGIPPAPVVAGALPWAKTDAVAAARDALPPASRYRRVAFVGDGINDALALAAADVGVAMGAGSAAAAESAGVVLVRSALADVAVAADLAAVASQQQQHEQ</sequence>
<dbReference type="CDD" id="cd00371">
    <property type="entry name" value="HMA"/>
    <property type="match status" value="2"/>
</dbReference>
<protein>
    <recommendedName>
        <fullName evidence="9">HMA domain-containing protein</fullName>
    </recommendedName>
</protein>
<dbReference type="AlphaFoldDB" id="A0A1X6P9H7"/>
<keyword evidence="6 8" id="KW-0472">Membrane</keyword>
<dbReference type="SUPFAM" id="SSF81660">
    <property type="entry name" value="Metal cation-transporting ATPase, ATP-binding domain N"/>
    <property type="match status" value="1"/>
</dbReference>
<dbReference type="SUPFAM" id="SSF81653">
    <property type="entry name" value="Calcium ATPase, transduction domain A"/>
    <property type="match status" value="1"/>
</dbReference>
<dbReference type="OrthoDB" id="432719at2759"/>
<organism evidence="10 11">
    <name type="scientific">Porphyra umbilicalis</name>
    <name type="common">Purple laver</name>
    <name type="synonym">Red alga</name>
    <dbReference type="NCBI Taxonomy" id="2786"/>
    <lineage>
        <taxon>Eukaryota</taxon>
        <taxon>Rhodophyta</taxon>
        <taxon>Bangiophyceae</taxon>
        <taxon>Bangiales</taxon>
        <taxon>Bangiaceae</taxon>
        <taxon>Porphyra</taxon>
    </lineage>
</organism>
<feature type="transmembrane region" description="Helical" evidence="8">
    <location>
        <begin position="753"/>
        <end position="773"/>
    </location>
</feature>
<feature type="domain" description="HMA" evidence="9">
    <location>
        <begin position="90"/>
        <end position="157"/>
    </location>
</feature>
<dbReference type="Pfam" id="PF00122">
    <property type="entry name" value="E1-E2_ATPase"/>
    <property type="match status" value="1"/>
</dbReference>
<dbReference type="InterPro" id="IPR023299">
    <property type="entry name" value="ATPase_P-typ_cyto_dom_N"/>
</dbReference>
<feature type="compositionally biased region" description="Gly residues" evidence="7">
    <location>
        <begin position="343"/>
        <end position="362"/>
    </location>
</feature>
<evidence type="ECO:0000313" key="11">
    <source>
        <dbReference type="Proteomes" id="UP000218209"/>
    </source>
</evidence>
<dbReference type="GO" id="GO:0005524">
    <property type="term" value="F:ATP binding"/>
    <property type="evidence" value="ECO:0007669"/>
    <property type="project" value="InterPro"/>
</dbReference>
<dbReference type="PANTHER" id="PTHR43520">
    <property type="entry name" value="ATP7, ISOFORM B"/>
    <property type="match status" value="1"/>
</dbReference>
<dbReference type="GO" id="GO:0005507">
    <property type="term" value="F:copper ion binding"/>
    <property type="evidence" value="ECO:0007669"/>
    <property type="project" value="TreeGrafter"/>
</dbReference>
<dbReference type="InterPro" id="IPR059000">
    <property type="entry name" value="ATPase_P-type_domA"/>
</dbReference>
<evidence type="ECO:0000256" key="1">
    <source>
        <dbReference type="ARBA" id="ARBA00004127"/>
    </source>
</evidence>
<evidence type="ECO:0000256" key="2">
    <source>
        <dbReference type="ARBA" id="ARBA00022692"/>
    </source>
</evidence>
<dbReference type="EMBL" id="KV918839">
    <property type="protein sequence ID" value="OSX77420.1"/>
    <property type="molecule type" value="Genomic_DNA"/>
</dbReference>
<evidence type="ECO:0000256" key="6">
    <source>
        <dbReference type="ARBA" id="ARBA00023136"/>
    </source>
</evidence>
<dbReference type="Proteomes" id="UP000218209">
    <property type="component" value="Unassembled WGS sequence"/>
</dbReference>
<name>A0A1X6P9H7_PORUM</name>
<dbReference type="GO" id="GO:0012505">
    <property type="term" value="C:endomembrane system"/>
    <property type="evidence" value="ECO:0007669"/>
    <property type="project" value="UniProtKB-SubCell"/>
</dbReference>
<evidence type="ECO:0000256" key="8">
    <source>
        <dbReference type="SAM" id="Phobius"/>
    </source>
</evidence>
<feature type="transmembrane region" description="Helical" evidence="8">
    <location>
        <begin position="793"/>
        <end position="811"/>
    </location>
</feature>
<feature type="compositionally biased region" description="Gly residues" evidence="7">
    <location>
        <begin position="417"/>
        <end position="427"/>
    </location>
</feature>
<evidence type="ECO:0000256" key="3">
    <source>
        <dbReference type="ARBA" id="ARBA00022723"/>
    </source>
</evidence>
<dbReference type="PRINTS" id="PR00119">
    <property type="entry name" value="CATATPASE"/>
</dbReference>
<dbReference type="InterPro" id="IPR006121">
    <property type="entry name" value="HMA_dom"/>
</dbReference>
<dbReference type="Gene3D" id="3.40.1110.10">
    <property type="entry name" value="Calcium-transporting ATPase, cytoplasmic domain N"/>
    <property type="match status" value="1"/>
</dbReference>
<dbReference type="Pfam" id="PF00403">
    <property type="entry name" value="HMA"/>
    <property type="match status" value="2"/>
</dbReference>